<dbReference type="FunFam" id="3.40.50.970:FF:000039">
    <property type="entry name" value="Indolepyruvate oxidoreductase subunit IorA"/>
    <property type="match status" value="1"/>
</dbReference>
<dbReference type="Pfam" id="PF00037">
    <property type="entry name" value="Fer4"/>
    <property type="match status" value="1"/>
</dbReference>
<dbReference type="GO" id="GO:0044281">
    <property type="term" value="P:small molecule metabolic process"/>
    <property type="evidence" value="ECO:0007669"/>
    <property type="project" value="UniProtKB-ARBA"/>
</dbReference>
<keyword evidence="7 14" id="KW-0479">Metal-binding</keyword>
<dbReference type="SUPFAM" id="SSF52922">
    <property type="entry name" value="TK C-terminal domain-like"/>
    <property type="match status" value="1"/>
</dbReference>
<dbReference type="Pfam" id="PF01855">
    <property type="entry name" value="POR_N"/>
    <property type="match status" value="1"/>
</dbReference>
<organism evidence="17 18">
    <name type="scientific">Thermotomaculum hydrothermale</name>
    <dbReference type="NCBI Taxonomy" id="981385"/>
    <lineage>
        <taxon>Bacteria</taxon>
        <taxon>Pseudomonadati</taxon>
        <taxon>Acidobacteriota</taxon>
        <taxon>Holophagae</taxon>
        <taxon>Thermotomaculales</taxon>
        <taxon>Thermotomaculaceae</taxon>
        <taxon>Thermotomaculum</taxon>
    </lineage>
</organism>
<dbReference type="InterPro" id="IPR017721">
    <property type="entry name" value="IorA"/>
</dbReference>
<evidence type="ECO:0000313" key="18">
    <source>
        <dbReference type="Proteomes" id="UP000595564"/>
    </source>
</evidence>
<comment type="catalytic activity">
    <reaction evidence="13 14">
        <text>indole-3-pyruvate + 2 oxidized [2Fe-2S]-[ferredoxin] + CoA = (indol-3-yl)acetyl-CoA + 2 reduced [2Fe-2S]-[ferredoxin] + CO2 + H(+)</text>
        <dbReference type="Rhea" id="RHEA:12645"/>
        <dbReference type="Rhea" id="RHEA-COMP:10000"/>
        <dbReference type="Rhea" id="RHEA-COMP:10001"/>
        <dbReference type="ChEBI" id="CHEBI:15378"/>
        <dbReference type="ChEBI" id="CHEBI:16526"/>
        <dbReference type="ChEBI" id="CHEBI:17640"/>
        <dbReference type="ChEBI" id="CHEBI:33737"/>
        <dbReference type="ChEBI" id="CHEBI:33738"/>
        <dbReference type="ChEBI" id="CHEBI:57271"/>
        <dbReference type="ChEBI" id="CHEBI:57287"/>
        <dbReference type="EC" id="1.2.7.8"/>
    </reaction>
</comment>
<dbReference type="GO" id="GO:0043805">
    <property type="term" value="F:indolepyruvate ferredoxin oxidoreductase activity"/>
    <property type="evidence" value="ECO:0007669"/>
    <property type="project" value="UniProtKB-UniRule"/>
</dbReference>
<evidence type="ECO:0000256" key="5">
    <source>
        <dbReference type="ARBA" id="ARBA00022448"/>
    </source>
</evidence>
<keyword evidence="5 14" id="KW-0813">Transport</keyword>
<dbReference type="Proteomes" id="UP000595564">
    <property type="component" value="Chromosome"/>
</dbReference>
<dbReference type="PANTHER" id="PTHR43710">
    <property type="entry name" value="2-HYDROXYACYL-COA LYASE"/>
    <property type="match status" value="1"/>
</dbReference>
<dbReference type="InterPro" id="IPR017896">
    <property type="entry name" value="4Fe4S_Fe-S-bd"/>
</dbReference>
<dbReference type="PANTHER" id="PTHR43710:SF5">
    <property type="entry name" value="INDOLEPYRUVATE FERREDOXIN OXIDOREDUCTASE ALPHA SUBUNIT"/>
    <property type="match status" value="1"/>
</dbReference>
<keyword evidence="17" id="KW-0670">Pyruvate</keyword>
<feature type="binding site" evidence="15">
    <location>
        <position position="571"/>
    </location>
    <ligand>
        <name>[4Fe-4S] cluster</name>
        <dbReference type="ChEBI" id="CHEBI:49883"/>
        <label>2</label>
    </ligand>
</feature>
<dbReference type="NCBIfam" id="TIGR03336">
    <property type="entry name" value="IOR_alpha"/>
    <property type="match status" value="1"/>
</dbReference>
<dbReference type="PROSITE" id="PS51379">
    <property type="entry name" value="4FE4S_FER_2"/>
    <property type="match status" value="1"/>
</dbReference>
<dbReference type="CDD" id="cd07034">
    <property type="entry name" value="TPP_PYR_PFOR_IOR-alpha_like"/>
    <property type="match status" value="1"/>
</dbReference>
<dbReference type="SUPFAM" id="SSF52518">
    <property type="entry name" value="Thiamin diphosphate-binding fold (THDP-binding)"/>
    <property type="match status" value="2"/>
</dbReference>
<feature type="binding site" evidence="15">
    <location>
        <position position="574"/>
    </location>
    <ligand>
        <name>[4Fe-4S] cluster</name>
        <dbReference type="ChEBI" id="CHEBI:49883"/>
        <label>2</label>
    </ligand>
</feature>
<feature type="binding site" evidence="15">
    <location>
        <position position="568"/>
    </location>
    <ligand>
        <name>[4Fe-4S] cluster</name>
        <dbReference type="ChEBI" id="CHEBI:49883"/>
        <label>2</label>
    </ligand>
</feature>
<keyword evidence="18" id="KW-1185">Reference proteome</keyword>
<accession>A0A7R6PWH1</accession>
<dbReference type="RefSeq" id="WP_201328229.1">
    <property type="nucleotide sequence ID" value="NZ_AP017470.1"/>
</dbReference>
<dbReference type="CDD" id="cd02008">
    <property type="entry name" value="TPP_IOR_alpha"/>
    <property type="match status" value="1"/>
</dbReference>
<dbReference type="Pfam" id="PF02775">
    <property type="entry name" value="TPP_enzyme_C"/>
    <property type="match status" value="1"/>
</dbReference>
<dbReference type="SUPFAM" id="SSF54862">
    <property type="entry name" value="4Fe-4S ferredoxins"/>
    <property type="match status" value="1"/>
</dbReference>
<keyword evidence="8 14" id="KW-0249">Electron transport</keyword>
<comment type="cofactor">
    <cofactor evidence="14 15">
        <name>[4Fe-4S] cluster</name>
        <dbReference type="ChEBI" id="CHEBI:49883"/>
    </cofactor>
    <text evidence="14 15">Binds 2 [4Fe-4S] clusters. In this family the first cluster has a non-standard and varying [4Fe-4S] binding motif CX(2)CX(2)CX(4-5)CP.</text>
</comment>
<proteinExistence type="predicted"/>
<evidence type="ECO:0000256" key="1">
    <source>
        <dbReference type="ARBA" id="ARBA00002995"/>
    </source>
</evidence>
<reference evidence="17 18" key="1">
    <citation type="journal article" date="2012" name="Extremophiles">
        <title>Thermotomaculum hydrothermale gen. nov., sp. nov., a novel heterotrophic thermophile within the phylum Acidobacteria from a deep-sea hydrothermal vent chimney in the Southern Okinawa Trough.</title>
        <authorList>
            <person name="Izumi H."/>
            <person name="Nunoura T."/>
            <person name="Miyazaki M."/>
            <person name="Mino S."/>
            <person name="Toki T."/>
            <person name="Takai K."/>
            <person name="Sako Y."/>
            <person name="Sawabe T."/>
            <person name="Nakagawa S."/>
        </authorList>
    </citation>
    <scope>NUCLEOTIDE SEQUENCE [LARGE SCALE GENOMIC DNA]</scope>
    <source>
        <strain evidence="17 18">AC55</strain>
    </source>
</reference>
<dbReference type="EMBL" id="AP017470">
    <property type="protein sequence ID" value="BBB31895.1"/>
    <property type="molecule type" value="Genomic_DNA"/>
</dbReference>
<comment type="subunit">
    <text evidence="2">Heterodimer of the IorA and IorB subunits.</text>
</comment>
<feature type="domain" description="4Fe-4S ferredoxin-type" evidence="16">
    <location>
        <begin position="559"/>
        <end position="588"/>
    </location>
</feature>
<dbReference type="PIRSF" id="PIRSF006439">
    <property type="entry name" value="Indolepyruvate_ferr_oxidored"/>
    <property type="match status" value="1"/>
</dbReference>
<dbReference type="KEGG" id="thyd:TTHT_0273"/>
<keyword evidence="6 14" id="KW-0004">4Fe-4S</keyword>
<dbReference type="InterPro" id="IPR029061">
    <property type="entry name" value="THDP-binding"/>
</dbReference>
<comment type="function">
    <text evidence="1 14">Catalyzes the ferredoxin-dependent oxidative decarboxylation of arylpyruvates.</text>
</comment>
<dbReference type="Gene3D" id="3.30.70.3270">
    <property type="match status" value="1"/>
</dbReference>
<keyword evidence="10 14" id="KW-0408">Iron</keyword>
<evidence type="ECO:0000256" key="6">
    <source>
        <dbReference type="ARBA" id="ARBA00022485"/>
    </source>
</evidence>
<dbReference type="Gene3D" id="3.40.50.970">
    <property type="match status" value="2"/>
</dbReference>
<evidence type="ECO:0000256" key="13">
    <source>
        <dbReference type="ARBA" id="ARBA00048332"/>
    </source>
</evidence>
<dbReference type="InterPro" id="IPR011766">
    <property type="entry name" value="TPP_enzyme_TPP-bd"/>
</dbReference>
<evidence type="ECO:0000256" key="7">
    <source>
        <dbReference type="ARBA" id="ARBA00022723"/>
    </source>
</evidence>
<dbReference type="InterPro" id="IPR045025">
    <property type="entry name" value="HACL1-like"/>
</dbReference>
<evidence type="ECO:0000259" key="16">
    <source>
        <dbReference type="PROSITE" id="PS51379"/>
    </source>
</evidence>
<dbReference type="InterPro" id="IPR002880">
    <property type="entry name" value="Pyrv_Fd/Flavodoxin_OxRdtase_N"/>
</dbReference>
<evidence type="ECO:0000256" key="11">
    <source>
        <dbReference type="ARBA" id="ARBA00023014"/>
    </source>
</evidence>
<evidence type="ECO:0000256" key="15">
    <source>
        <dbReference type="PIRSR" id="PIRSR006439-50"/>
    </source>
</evidence>
<evidence type="ECO:0000256" key="12">
    <source>
        <dbReference type="ARBA" id="ARBA00030514"/>
    </source>
</evidence>
<sequence length="591" mass="64981">MKVLLSGNEAIARGAYEYGCVFASAYPGTPSTEILENVTHYKEIKCQWSPNEKVAVEVAIGASFAGGRALCAMKHVGVNVAADPLMTLTYIGVKGGFILVSADDPGMHSSQNEQDNRNYAKFAKIPVLEPSDSQEAKDFVGKAFEISEKFDTPVILRMTTRTSHGKGLVEVGDRIESKVERGFERDFSKYVALPMNARKRRVVVAEREKKLKEFVEETDLNRIEEGKGNIGFITCGISYQHLKEVLPDAPVLKIGIPYPLPMKKIKDFVSKFDKVFVVEELDPFIEEQIKAEGIKVYGKEFFPEIGEFSPEVVRNGLVKAGVLKEENKVEAEDKAIPRPPVFCPGCPHLGIFYALKKAKAKIVTGDIGCYTLAAIKPFEMMDTCVCMGASIGNAIGMEKVLGSGKGIAAVIGDSTFVHSGLTGLVEAVYNKSNITIVISDNSITAMTGGQPDARSGFTCNHEPTGKMDFEVVARAIGVEHVYVVDPTKMDETYKIVKRELEADHLSLIISQGPCVLYPQKVKREKFYTELENCTACAMCSKIGCQAIYRTTEKTEKGRFKWNIDTTLCTGCGLCIQMCKFDAIRPISRKGE</sequence>
<evidence type="ECO:0000313" key="17">
    <source>
        <dbReference type="EMBL" id="BBB31895.1"/>
    </source>
</evidence>
<evidence type="ECO:0000256" key="8">
    <source>
        <dbReference type="ARBA" id="ARBA00022982"/>
    </source>
</evidence>
<name>A0A7R6PWH1_9BACT</name>
<dbReference type="GO" id="GO:0030976">
    <property type="term" value="F:thiamine pyrophosphate binding"/>
    <property type="evidence" value="ECO:0007669"/>
    <property type="project" value="InterPro"/>
</dbReference>
<evidence type="ECO:0000256" key="3">
    <source>
        <dbReference type="ARBA" id="ARBA00012812"/>
    </source>
</evidence>
<keyword evidence="9 14" id="KW-0560">Oxidoreductase</keyword>
<dbReference type="GO" id="GO:0051539">
    <property type="term" value="F:4 iron, 4 sulfur cluster binding"/>
    <property type="evidence" value="ECO:0007669"/>
    <property type="project" value="UniProtKB-UniRule"/>
</dbReference>
<feature type="binding site" evidence="15">
    <location>
        <position position="536"/>
    </location>
    <ligand>
        <name>[4Fe-4S] cluster</name>
        <dbReference type="ChEBI" id="CHEBI:49883"/>
        <label>1</label>
    </ligand>
</feature>
<dbReference type="GO" id="GO:0046872">
    <property type="term" value="F:metal ion binding"/>
    <property type="evidence" value="ECO:0007669"/>
    <property type="project" value="UniProtKB-UniRule"/>
</dbReference>
<gene>
    <name evidence="17" type="primary">iorA</name>
    <name evidence="17" type="ORF">TTHT_0273</name>
</gene>
<feature type="binding site" evidence="15">
    <location>
        <position position="539"/>
    </location>
    <ligand>
        <name>[4Fe-4S] cluster</name>
        <dbReference type="ChEBI" id="CHEBI:49883"/>
        <label>1</label>
    </ligand>
</feature>
<evidence type="ECO:0000256" key="4">
    <source>
        <dbReference type="ARBA" id="ARBA00017710"/>
    </source>
</evidence>
<keyword evidence="11 14" id="KW-0411">Iron-sulfur</keyword>
<evidence type="ECO:0000256" key="10">
    <source>
        <dbReference type="ARBA" id="ARBA00023004"/>
    </source>
</evidence>
<protein>
    <recommendedName>
        <fullName evidence="4 14">Indolepyruvate oxidoreductase subunit IorA</fullName>
        <shortName evidence="14">IOR</shortName>
        <ecNumber evidence="3 14">1.2.7.8</ecNumber>
    </recommendedName>
    <alternativeName>
        <fullName evidence="12 14">Indolepyruvate ferredoxin oxidoreductase subunit alpha</fullName>
    </alternativeName>
</protein>
<feature type="binding site" evidence="15">
    <location>
        <position position="533"/>
    </location>
    <ligand>
        <name>[4Fe-4S] cluster</name>
        <dbReference type="ChEBI" id="CHEBI:49883"/>
        <label>1</label>
    </ligand>
</feature>
<dbReference type="InterPro" id="IPR009014">
    <property type="entry name" value="Transketo_C/PFOR_II"/>
</dbReference>
<evidence type="ECO:0000256" key="2">
    <source>
        <dbReference type="ARBA" id="ARBA00011238"/>
    </source>
</evidence>
<feature type="binding site" evidence="15">
    <location>
        <position position="578"/>
    </location>
    <ligand>
        <name>[4Fe-4S] cluster</name>
        <dbReference type="ChEBI" id="CHEBI:49883"/>
        <label>1</label>
    </ligand>
</feature>
<evidence type="ECO:0000256" key="9">
    <source>
        <dbReference type="ARBA" id="ARBA00023002"/>
    </source>
</evidence>
<evidence type="ECO:0000256" key="14">
    <source>
        <dbReference type="PIRNR" id="PIRNR006439"/>
    </source>
</evidence>
<feature type="binding site" evidence="15">
    <location>
        <position position="544"/>
    </location>
    <ligand>
        <name>[4Fe-4S] cluster</name>
        <dbReference type="ChEBI" id="CHEBI:49883"/>
        <label>2</label>
    </ligand>
</feature>
<dbReference type="AlphaFoldDB" id="A0A7R6PWH1"/>
<dbReference type="EC" id="1.2.7.8" evidence="3 14"/>